<dbReference type="Proteomes" id="UP001279734">
    <property type="component" value="Unassembled WGS sequence"/>
</dbReference>
<evidence type="ECO:0000313" key="2">
    <source>
        <dbReference type="EMBL" id="GMH22911.1"/>
    </source>
</evidence>
<proteinExistence type="predicted"/>
<keyword evidence="1" id="KW-0812">Transmembrane</keyword>
<keyword evidence="1" id="KW-1133">Transmembrane helix</keyword>
<dbReference type="AlphaFoldDB" id="A0AAD3T6I2"/>
<reference evidence="2" key="1">
    <citation type="submission" date="2023-05" db="EMBL/GenBank/DDBJ databases">
        <title>Nepenthes gracilis genome sequencing.</title>
        <authorList>
            <person name="Fukushima K."/>
        </authorList>
    </citation>
    <scope>NUCLEOTIDE SEQUENCE</scope>
    <source>
        <strain evidence="2">SING2019-196</strain>
    </source>
</reference>
<evidence type="ECO:0000313" key="3">
    <source>
        <dbReference type="Proteomes" id="UP001279734"/>
    </source>
</evidence>
<name>A0AAD3T6I2_NEPGR</name>
<comment type="caution">
    <text evidence="2">The sequence shown here is derived from an EMBL/GenBank/DDBJ whole genome shotgun (WGS) entry which is preliminary data.</text>
</comment>
<keyword evidence="3" id="KW-1185">Reference proteome</keyword>
<organism evidence="2 3">
    <name type="scientific">Nepenthes gracilis</name>
    <name type="common">Slender pitcher plant</name>
    <dbReference type="NCBI Taxonomy" id="150966"/>
    <lineage>
        <taxon>Eukaryota</taxon>
        <taxon>Viridiplantae</taxon>
        <taxon>Streptophyta</taxon>
        <taxon>Embryophyta</taxon>
        <taxon>Tracheophyta</taxon>
        <taxon>Spermatophyta</taxon>
        <taxon>Magnoliopsida</taxon>
        <taxon>eudicotyledons</taxon>
        <taxon>Gunneridae</taxon>
        <taxon>Pentapetalae</taxon>
        <taxon>Caryophyllales</taxon>
        <taxon>Nepenthaceae</taxon>
        <taxon>Nepenthes</taxon>
    </lineage>
</organism>
<sequence length="106" mass="10880">MRSFPLMLLDVMYSSPHGGNLVLIHLQSADVPSSSRMAAGMFDHDLLCSGDAHGVGWESLECAAAAVSLAGVGVWCVAVGFCFYVKVLLLCSTAEDGAAGLGAGAF</sequence>
<protein>
    <submittedName>
        <fullName evidence="2">Uncharacterized protein</fullName>
    </submittedName>
</protein>
<evidence type="ECO:0000256" key="1">
    <source>
        <dbReference type="SAM" id="Phobius"/>
    </source>
</evidence>
<accession>A0AAD3T6I2</accession>
<gene>
    <name evidence="2" type="ORF">Nepgr_024754</name>
</gene>
<dbReference type="EMBL" id="BSYO01000025">
    <property type="protein sequence ID" value="GMH22911.1"/>
    <property type="molecule type" value="Genomic_DNA"/>
</dbReference>
<keyword evidence="1" id="KW-0472">Membrane</keyword>
<feature type="transmembrane region" description="Helical" evidence="1">
    <location>
        <begin position="63"/>
        <end position="85"/>
    </location>
</feature>